<evidence type="ECO:0000313" key="15">
    <source>
        <dbReference type="Proteomes" id="UP000460718"/>
    </source>
</evidence>
<evidence type="ECO:0000313" key="13">
    <source>
        <dbReference type="Proteomes" id="UP000440732"/>
    </source>
</evidence>
<evidence type="ECO:0000313" key="14">
    <source>
        <dbReference type="Proteomes" id="UP000441208"/>
    </source>
</evidence>
<dbReference type="EMBL" id="QXFW01000143">
    <property type="protein sequence ID" value="KAE9023240.1"/>
    <property type="molecule type" value="Genomic_DNA"/>
</dbReference>
<organism evidence="4 14">
    <name type="scientific">Phytophthora fragariae</name>
    <dbReference type="NCBI Taxonomy" id="53985"/>
    <lineage>
        <taxon>Eukaryota</taxon>
        <taxon>Sar</taxon>
        <taxon>Stramenopiles</taxon>
        <taxon>Oomycota</taxon>
        <taxon>Peronosporomycetes</taxon>
        <taxon>Peronosporales</taxon>
        <taxon>Peronosporaceae</taxon>
        <taxon>Phytophthora</taxon>
    </lineage>
</organism>
<accession>A0A6A3TBU3</accession>
<keyword evidence="10" id="KW-1185">Reference proteome</keyword>
<dbReference type="Proteomes" id="UP000440367">
    <property type="component" value="Unassembled WGS sequence"/>
</dbReference>
<feature type="chain" id="PRO_5036380600" evidence="1">
    <location>
        <begin position="16"/>
        <end position="64"/>
    </location>
</feature>
<comment type="caution">
    <text evidence="4">The sequence shown here is derived from an EMBL/GenBank/DDBJ whole genome shotgun (WGS) entry which is preliminary data.</text>
</comment>
<dbReference type="Proteomes" id="UP000460718">
    <property type="component" value="Unassembled WGS sequence"/>
</dbReference>
<keyword evidence="1" id="KW-0732">Signal</keyword>
<dbReference type="Proteomes" id="UP000440732">
    <property type="component" value="Unassembled WGS sequence"/>
</dbReference>
<proteinExistence type="predicted"/>
<dbReference type="Proteomes" id="UP000429523">
    <property type="component" value="Unassembled WGS sequence"/>
</dbReference>
<dbReference type="EMBL" id="QXGD01000078">
    <property type="protein sequence ID" value="KAE9254369.1"/>
    <property type="molecule type" value="Genomic_DNA"/>
</dbReference>
<dbReference type="Proteomes" id="UP000441208">
    <property type="component" value="Unassembled WGS sequence"/>
</dbReference>
<evidence type="ECO:0000313" key="2">
    <source>
        <dbReference type="EMBL" id="KAE8944750.1"/>
    </source>
</evidence>
<evidence type="ECO:0000313" key="8">
    <source>
        <dbReference type="EMBL" id="KAE9326433.1"/>
    </source>
</evidence>
<evidence type="ECO:0000313" key="10">
    <source>
        <dbReference type="Proteomes" id="UP000433483"/>
    </source>
</evidence>
<dbReference type="EMBL" id="QXGA01000250">
    <property type="protein sequence ID" value="KAE9149215.1"/>
    <property type="molecule type" value="Genomic_DNA"/>
</dbReference>
<dbReference type="EMBL" id="QXGB01000064">
    <property type="protein sequence ID" value="KAE9233304.1"/>
    <property type="molecule type" value="Genomic_DNA"/>
</dbReference>
<evidence type="ECO:0000313" key="9">
    <source>
        <dbReference type="Proteomes" id="UP000429523"/>
    </source>
</evidence>
<evidence type="ECO:0000313" key="6">
    <source>
        <dbReference type="EMBL" id="KAE9233304.1"/>
    </source>
</evidence>
<evidence type="ECO:0000256" key="1">
    <source>
        <dbReference type="SAM" id="SignalP"/>
    </source>
</evidence>
<reference evidence="9 10" key="1">
    <citation type="submission" date="2018-08" db="EMBL/GenBank/DDBJ databases">
        <title>Genomic investigation of the strawberry pathogen Phytophthora fragariae indicates pathogenicity is determined by transcriptional variation in three key races.</title>
        <authorList>
            <person name="Adams T.M."/>
            <person name="Armitage A.D."/>
            <person name="Sobczyk M.K."/>
            <person name="Bates H.J."/>
            <person name="Dunwell J.M."/>
            <person name="Nellist C.F."/>
            <person name="Harrison R.J."/>
        </authorList>
    </citation>
    <scope>NUCLEOTIDE SEQUENCE [LARGE SCALE GENOMIC DNA]</scope>
    <source>
        <strain evidence="8 11">A4</strain>
        <strain evidence="7 12">BC-1</strain>
        <strain evidence="6 10">NOV-27</strain>
        <strain evidence="5 13">NOV-5</strain>
        <strain evidence="4 14">NOV-71</strain>
        <strain evidence="2 9">NOV-9</strain>
        <strain evidence="3 15">SCRP245</strain>
    </source>
</reference>
<protein>
    <submittedName>
        <fullName evidence="4">Uncharacterized protein</fullName>
    </submittedName>
</protein>
<dbReference type="AlphaFoldDB" id="A0A6A3TBU3"/>
<evidence type="ECO:0000313" key="12">
    <source>
        <dbReference type="Proteomes" id="UP000440367"/>
    </source>
</evidence>
<feature type="signal peptide" evidence="1">
    <location>
        <begin position="1"/>
        <end position="15"/>
    </location>
</feature>
<evidence type="ECO:0000313" key="5">
    <source>
        <dbReference type="EMBL" id="KAE9149215.1"/>
    </source>
</evidence>
<dbReference type="EMBL" id="QXGF01000188">
    <property type="protein sequence ID" value="KAE8944750.1"/>
    <property type="molecule type" value="Genomic_DNA"/>
</dbReference>
<evidence type="ECO:0000313" key="4">
    <source>
        <dbReference type="EMBL" id="KAE9127580.1"/>
    </source>
</evidence>
<dbReference type="Proteomes" id="UP000433483">
    <property type="component" value="Unassembled WGS sequence"/>
</dbReference>
<dbReference type="EMBL" id="QXGE01000068">
    <property type="protein sequence ID" value="KAE9326433.1"/>
    <property type="molecule type" value="Genomic_DNA"/>
</dbReference>
<evidence type="ECO:0000313" key="11">
    <source>
        <dbReference type="Proteomes" id="UP000437068"/>
    </source>
</evidence>
<sequence length="64" mass="6677">MRLRLVISFLQTVSAALCVSATLVTTPVPARFASGSFTAISDSPCHGTACRYNGGAKILSPLYS</sequence>
<evidence type="ECO:0000313" key="7">
    <source>
        <dbReference type="EMBL" id="KAE9254369.1"/>
    </source>
</evidence>
<gene>
    <name evidence="8" type="ORF">PF001_g2441</name>
    <name evidence="7" type="ORF">PF002_g2892</name>
    <name evidence="6" type="ORF">PF005_g2368</name>
    <name evidence="5" type="ORF">PF006_g6280</name>
    <name evidence="4" type="ORF">PF007_g5566</name>
    <name evidence="2" type="ORF">PF009_g5574</name>
    <name evidence="3" type="ORF">PF011_g4083</name>
</gene>
<evidence type="ECO:0000313" key="3">
    <source>
        <dbReference type="EMBL" id="KAE9023240.1"/>
    </source>
</evidence>
<name>A0A6A3TBU3_9STRA</name>
<dbReference type="EMBL" id="QXFZ01000196">
    <property type="protein sequence ID" value="KAE9127580.1"/>
    <property type="molecule type" value="Genomic_DNA"/>
</dbReference>
<dbReference type="OrthoDB" id="10281297at2759"/>
<dbReference type="Proteomes" id="UP000437068">
    <property type="component" value="Unassembled WGS sequence"/>
</dbReference>